<dbReference type="SMART" id="SM00331">
    <property type="entry name" value="PP2C_SIG"/>
    <property type="match status" value="1"/>
</dbReference>
<dbReference type="InterPro" id="IPR036457">
    <property type="entry name" value="PPM-type-like_dom_sf"/>
</dbReference>
<dbReference type="SUPFAM" id="SSF81606">
    <property type="entry name" value="PP2C-like"/>
    <property type="match status" value="1"/>
</dbReference>
<dbReference type="CDD" id="cd00130">
    <property type="entry name" value="PAS"/>
    <property type="match status" value="1"/>
</dbReference>
<protein>
    <submittedName>
        <fullName evidence="5">Serine phosphatase RsbU (Regulator of sigma subunit)</fullName>
    </submittedName>
</protein>
<accession>A0A7W3RAA1</accession>
<dbReference type="AlphaFoldDB" id="A0A7W3RAA1"/>
<sequence>MAAHLGDAEDAHERALVEQGAYAIAARFQVTLADAYRHLGALAQEFGISMGEAAEALVGGRPPIGSAHRPGPASFDPAKYLRRPPHELPGSGTVQPEPIPEPPEPPEWVDDVLAGIHGNALYAMPLYSGGRINDFVIVRINDTVESRLGEPARQAVGRRLQDAYPQVLTSGLLGQYIRAFETGEPFARGPFEQVTISPRGLEPVSVVLRAARAGPGLLLTWSDTAEEERLLARWEQSERLAGLGWGEWNLFTNEVEWTRRMYDIFGRTPEEGPTRLEEMPGLLLPEDLPAMEEAVRTLFEYREAVDTEFRIRQRSGVRHVHMMLEPVLDSDARPVAVRFLAQDVTDRRRQERVLAATHQRLLEENRRAEEERRFAARLRQVILALRDPAISAPGMDVAVRYHTAERIGGDWHKARPLPDGRVLLAIGDAMGHGLAAATQMAQMRAGLAGLAYTGAEPGRLMTWLNELVRAEPSGEVGTGTAVLGHFLPEDRTLRWSRAGHPPPILVRAGRARLLEGEGGPMLGVLEDPRYPVSVTALEPHDLLLFYTDGIIDRRDMDPDTATARLLAAAAGADGSPDDRLDRIIKEIGADQMEDDVCLMAAVIR</sequence>
<organism evidence="5 6">
    <name type="scientific">Thermomonospora cellulosilytica</name>
    <dbReference type="NCBI Taxonomy" id="1411118"/>
    <lineage>
        <taxon>Bacteria</taxon>
        <taxon>Bacillati</taxon>
        <taxon>Actinomycetota</taxon>
        <taxon>Actinomycetes</taxon>
        <taxon>Streptosporangiales</taxon>
        <taxon>Thermomonosporaceae</taxon>
        <taxon>Thermomonospora</taxon>
    </lineage>
</organism>
<dbReference type="SUPFAM" id="SSF55785">
    <property type="entry name" value="PYP-like sensor domain (PAS domain)"/>
    <property type="match status" value="2"/>
</dbReference>
<keyword evidence="2" id="KW-0175">Coiled coil</keyword>
<dbReference type="RefSeq" id="WP_182707165.1">
    <property type="nucleotide sequence ID" value="NZ_JACJII010000001.1"/>
</dbReference>
<dbReference type="Gene3D" id="3.60.40.10">
    <property type="entry name" value="PPM-type phosphatase domain"/>
    <property type="match status" value="1"/>
</dbReference>
<dbReference type="PANTHER" id="PTHR43156:SF2">
    <property type="entry name" value="STAGE II SPORULATION PROTEIN E"/>
    <property type="match status" value="1"/>
</dbReference>
<dbReference type="InterPro" id="IPR000700">
    <property type="entry name" value="PAS-assoc_C"/>
</dbReference>
<evidence type="ECO:0000256" key="1">
    <source>
        <dbReference type="ARBA" id="ARBA00022801"/>
    </source>
</evidence>
<evidence type="ECO:0000256" key="3">
    <source>
        <dbReference type="SAM" id="MobiDB-lite"/>
    </source>
</evidence>
<proteinExistence type="predicted"/>
<evidence type="ECO:0000256" key="2">
    <source>
        <dbReference type="SAM" id="Coils"/>
    </source>
</evidence>
<dbReference type="Proteomes" id="UP000539313">
    <property type="component" value="Unassembled WGS sequence"/>
</dbReference>
<name>A0A7W3RAA1_9ACTN</name>
<gene>
    <name evidence="5" type="ORF">HNR21_005060</name>
</gene>
<dbReference type="InterPro" id="IPR000014">
    <property type="entry name" value="PAS"/>
</dbReference>
<dbReference type="Gene3D" id="3.30.450.20">
    <property type="entry name" value="PAS domain"/>
    <property type="match status" value="2"/>
</dbReference>
<feature type="domain" description="PAC" evidence="4">
    <location>
        <begin position="305"/>
        <end position="356"/>
    </location>
</feature>
<dbReference type="InterPro" id="IPR052016">
    <property type="entry name" value="Bact_Sigma-Reg"/>
</dbReference>
<evidence type="ECO:0000313" key="6">
    <source>
        <dbReference type="Proteomes" id="UP000539313"/>
    </source>
</evidence>
<evidence type="ECO:0000313" key="5">
    <source>
        <dbReference type="EMBL" id="MBA9006178.1"/>
    </source>
</evidence>
<feature type="region of interest" description="Disordered" evidence="3">
    <location>
        <begin position="61"/>
        <end position="103"/>
    </location>
</feature>
<dbReference type="InterPro" id="IPR001932">
    <property type="entry name" value="PPM-type_phosphatase-like_dom"/>
</dbReference>
<keyword evidence="1" id="KW-0378">Hydrolase</keyword>
<keyword evidence="6" id="KW-1185">Reference proteome</keyword>
<dbReference type="Pfam" id="PF07228">
    <property type="entry name" value="SpoIIE"/>
    <property type="match status" value="1"/>
</dbReference>
<feature type="coiled-coil region" evidence="2">
    <location>
        <begin position="351"/>
        <end position="378"/>
    </location>
</feature>
<dbReference type="Pfam" id="PF08447">
    <property type="entry name" value="PAS_3"/>
    <property type="match status" value="1"/>
</dbReference>
<dbReference type="PANTHER" id="PTHR43156">
    <property type="entry name" value="STAGE II SPORULATION PROTEIN E-RELATED"/>
    <property type="match status" value="1"/>
</dbReference>
<evidence type="ECO:0000259" key="4">
    <source>
        <dbReference type="PROSITE" id="PS50113"/>
    </source>
</evidence>
<reference evidence="5 6" key="1">
    <citation type="submission" date="2020-08" db="EMBL/GenBank/DDBJ databases">
        <title>Sequencing the genomes of 1000 actinobacteria strains.</title>
        <authorList>
            <person name="Klenk H.-P."/>
        </authorList>
    </citation>
    <scope>NUCLEOTIDE SEQUENCE [LARGE SCALE GENOMIC DNA]</scope>
    <source>
        <strain evidence="5 6">DSM 45823</strain>
    </source>
</reference>
<dbReference type="PROSITE" id="PS50113">
    <property type="entry name" value="PAC"/>
    <property type="match status" value="1"/>
</dbReference>
<comment type="caution">
    <text evidence="5">The sequence shown here is derived from an EMBL/GenBank/DDBJ whole genome shotgun (WGS) entry which is preliminary data.</text>
</comment>
<dbReference type="InterPro" id="IPR013655">
    <property type="entry name" value="PAS_fold_3"/>
</dbReference>
<dbReference type="GO" id="GO:0016791">
    <property type="term" value="F:phosphatase activity"/>
    <property type="evidence" value="ECO:0007669"/>
    <property type="project" value="TreeGrafter"/>
</dbReference>
<dbReference type="InterPro" id="IPR035965">
    <property type="entry name" value="PAS-like_dom_sf"/>
</dbReference>
<dbReference type="EMBL" id="JACJII010000001">
    <property type="protein sequence ID" value="MBA9006178.1"/>
    <property type="molecule type" value="Genomic_DNA"/>
</dbReference>